<evidence type="ECO:0000313" key="7">
    <source>
        <dbReference type="Proteomes" id="UP000507222"/>
    </source>
</evidence>
<evidence type="ECO:0000313" key="3">
    <source>
        <dbReference type="EMBL" id="CAB4289970.1"/>
    </source>
</evidence>
<dbReference type="EMBL" id="CAEKDK010000008">
    <property type="protein sequence ID" value="CAB4289970.1"/>
    <property type="molecule type" value="Genomic_DNA"/>
</dbReference>
<evidence type="ECO:0000256" key="1">
    <source>
        <dbReference type="SAM" id="SignalP"/>
    </source>
</evidence>
<gene>
    <name evidence="2" type="ORF">CURHAP_LOCUS3501</name>
    <name evidence="3" type="ORF">CURHAP_LOCUS49741</name>
    <name evidence="5" type="ORF">ORAREDHAP_LOCUS33039</name>
    <name evidence="4" type="ORF">ORAREDHAP_LOCUS3306</name>
    <name evidence="6" type="ORF">ORAREDHAP_LOCUS49060</name>
</gene>
<accession>A0A6J5XJ37</accession>
<evidence type="ECO:0000313" key="2">
    <source>
        <dbReference type="EMBL" id="CAB4263353.1"/>
    </source>
</evidence>
<dbReference type="Proteomes" id="UP000507245">
    <property type="component" value="Unassembled WGS sequence"/>
</dbReference>
<feature type="signal peptide" evidence="1">
    <location>
        <begin position="1"/>
        <end position="44"/>
    </location>
</feature>
<dbReference type="EMBL" id="CAEKKB010000005">
    <property type="protein sequence ID" value="CAB4311018.1"/>
    <property type="molecule type" value="Genomic_DNA"/>
</dbReference>
<sequence>MNLRINQKPEKQISQYKGFPNKDLLHLHLLFLLALRAFLSTANAMSNKEMTDCHPKLLWSVLGIARSEGRDNQPSYLPRFDMGKG</sequence>
<evidence type="ECO:0000313" key="6">
    <source>
        <dbReference type="EMBL" id="CAB4320334.1"/>
    </source>
</evidence>
<reference evidence="8" key="1">
    <citation type="journal article" date="2020" name="Genome Biol.">
        <title>Gamete binning: chromosome-level and haplotype-resolved genome assembly enabled by high-throughput single-cell sequencing of gamete genomes.</title>
        <authorList>
            <person name="Campoy J.A."/>
            <person name="Sun H."/>
            <person name="Goel M."/>
            <person name="Jiao W.-B."/>
            <person name="Folz-Donahue K."/>
            <person name="Wang N."/>
            <person name="Rubio M."/>
            <person name="Liu C."/>
            <person name="Kukat C."/>
            <person name="Ruiz D."/>
            <person name="Huettel B."/>
            <person name="Schneeberger K."/>
        </authorList>
    </citation>
    <scope>NUCLEOTIDE SEQUENCE [LARGE SCALE GENOMIC DNA]</scope>
    <source>
        <strain evidence="8">cv. Rojo Pasion</strain>
    </source>
</reference>
<dbReference type="EMBL" id="CAEKKB010000008">
    <property type="protein sequence ID" value="CAB4320334.1"/>
    <property type="molecule type" value="Genomic_DNA"/>
</dbReference>
<organism evidence="5 8">
    <name type="scientific">Prunus armeniaca</name>
    <name type="common">Apricot</name>
    <name type="synonym">Armeniaca vulgaris</name>
    <dbReference type="NCBI Taxonomy" id="36596"/>
    <lineage>
        <taxon>Eukaryota</taxon>
        <taxon>Viridiplantae</taxon>
        <taxon>Streptophyta</taxon>
        <taxon>Embryophyta</taxon>
        <taxon>Tracheophyta</taxon>
        <taxon>Spermatophyta</taxon>
        <taxon>Magnoliopsida</taxon>
        <taxon>eudicotyledons</taxon>
        <taxon>Gunneridae</taxon>
        <taxon>Pentapetalae</taxon>
        <taxon>rosids</taxon>
        <taxon>fabids</taxon>
        <taxon>Rosales</taxon>
        <taxon>Rosaceae</taxon>
        <taxon>Amygdaloideae</taxon>
        <taxon>Amygdaleae</taxon>
        <taxon>Prunus</taxon>
    </lineage>
</organism>
<dbReference type="EMBL" id="CAEKKB010000001">
    <property type="protein sequence ID" value="CAB4293886.1"/>
    <property type="molecule type" value="Genomic_DNA"/>
</dbReference>
<name>A0A6J5XJ37_PRUAR</name>
<dbReference type="AlphaFoldDB" id="A0A6J5XJ37"/>
<feature type="chain" id="PRO_5033551869" evidence="1">
    <location>
        <begin position="45"/>
        <end position="85"/>
    </location>
</feature>
<proteinExistence type="predicted"/>
<keyword evidence="8" id="KW-1185">Reference proteome</keyword>
<protein>
    <submittedName>
        <fullName evidence="5">Uncharacterized protein</fullName>
    </submittedName>
</protein>
<evidence type="ECO:0000313" key="5">
    <source>
        <dbReference type="EMBL" id="CAB4311018.1"/>
    </source>
</evidence>
<reference evidence="5 7" key="2">
    <citation type="submission" date="2020-05" db="EMBL/GenBank/DDBJ databases">
        <authorList>
            <person name="Campoy J."/>
            <person name="Schneeberger K."/>
            <person name="Spophaly S."/>
        </authorList>
    </citation>
    <scope>NUCLEOTIDE SEQUENCE [LARGE SCALE GENOMIC DNA]</scope>
    <source>
        <strain evidence="5">PruArmRojPasFocal</strain>
    </source>
</reference>
<evidence type="ECO:0000313" key="4">
    <source>
        <dbReference type="EMBL" id="CAB4293886.1"/>
    </source>
</evidence>
<evidence type="ECO:0000313" key="8">
    <source>
        <dbReference type="Proteomes" id="UP000507245"/>
    </source>
</evidence>
<dbReference type="Proteomes" id="UP000507222">
    <property type="component" value="Unassembled WGS sequence"/>
</dbReference>
<keyword evidence="1" id="KW-0732">Signal</keyword>
<dbReference type="EMBL" id="CAEKDK010000001">
    <property type="protein sequence ID" value="CAB4263353.1"/>
    <property type="molecule type" value="Genomic_DNA"/>
</dbReference>